<reference evidence="2" key="1">
    <citation type="submission" date="2007-07" db="EMBL/GenBank/DDBJ databases">
        <title>PCAP assembly of the Caenorhabditis remanei genome.</title>
        <authorList>
            <consortium name="The Caenorhabditis remanei Sequencing Consortium"/>
            <person name="Wilson R.K."/>
        </authorList>
    </citation>
    <scope>NUCLEOTIDE SEQUENCE [LARGE SCALE GENOMIC DNA]</scope>
    <source>
        <strain evidence="2">PB4641</strain>
    </source>
</reference>
<feature type="chain" id="PRO_5003176504" description="DUF281 domain-containing protein" evidence="1">
    <location>
        <begin position="18"/>
        <end position="236"/>
    </location>
</feature>
<dbReference type="InParanoid" id="E3MXR0"/>
<evidence type="ECO:0000313" key="2">
    <source>
        <dbReference type="EMBL" id="EFP11711.1"/>
    </source>
</evidence>
<dbReference type="AlphaFoldDB" id="E3MXR0"/>
<dbReference type="FunCoup" id="E3MXR0">
    <property type="interactions" value="540"/>
</dbReference>
<dbReference type="HOGENOM" id="CLU_1230870_0_0_1"/>
<dbReference type="EMBL" id="DS268492">
    <property type="protein sequence ID" value="EFP11711.1"/>
    <property type="molecule type" value="Genomic_DNA"/>
</dbReference>
<evidence type="ECO:0008006" key="4">
    <source>
        <dbReference type="Google" id="ProtNLM"/>
    </source>
</evidence>
<protein>
    <recommendedName>
        <fullName evidence="4">DUF281 domain-containing protein</fullName>
    </recommendedName>
</protein>
<name>E3MXR0_CAERE</name>
<sequence length="236" mass="26842">MKPFLFFLLSVFSISNACLVIQYSVPPACACKAQKLDSSNIFKNVQEDVHIYFYNVTTSIIKAPELKIDDCSVSMYCEEDYKLFVFDTGNANEEFFGEYPAEGFCNPYPPQKWLVTTNSGELKEFNQLNGVCVKKTICPCTHVELDNSNGADYLGNTDYYQTTLKYYRFSQSNITVGADGCQKTRFCSDGLTRLTFTNWEPDTLPAELKNWIPSNITVPAGILEICCNKVFYYFFC</sequence>
<feature type="signal peptide" evidence="1">
    <location>
        <begin position="1"/>
        <end position="17"/>
    </location>
</feature>
<keyword evidence="3" id="KW-1185">Reference proteome</keyword>
<accession>E3MXR0</accession>
<dbReference type="Proteomes" id="UP000008281">
    <property type="component" value="Unassembled WGS sequence"/>
</dbReference>
<organism evidence="3">
    <name type="scientific">Caenorhabditis remanei</name>
    <name type="common">Caenorhabditis vulgaris</name>
    <dbReference type="NCBI Taxonomy" id="31234"/>
    <lineage>
        <taxon>Eukaryota</taxon>
        <taxon>Metazoa</taxon>
        <taxon>Ecdysozoa</taxon>
        <taxon>Nematoda</taxon>
        <taxon>Chromadorea</taxon>
        <taxon>Rhabditida</taxon>
        <taxon>Rhabditina</taxon>
        <taxon>Rhabditomorpha</taxon>
        <taxon>Rhabditoidea</taxon>
        <taxon>Rhabditidae</taxon>
        <taxon>Peloderinae</taxon>
        <taxon>Caenorhabditis</taxon>
    </lineage>
</organism>
<proteinExistence type="predicted"/>
<evidence type="ECO:0000313" key="3">
    <source>
        <dbReference type="Proteomes" id="UP000008281"/>
    </source>
</evidence>
<keyword evidence="1" id="KW-0732">Signal</keyword>
<dbReference type="OrthoDB" id="5889170at2759"/>
<evidence type="ECO:0000256" key="1">
    <source>
        <dbReference type="SAM" id="SignalP"/>
    </source>
</evidence>
<gene>
    <name evidence="2" type="ORF">CRE_27779</name>
</gene>